<name>A0A3B1C9I7_9ZZZZ</name>
<feature type="domain" description="Glycosyltransferase 2-like" evidence="1">
    <location>
        <begin position="4"/>
        <end position="163"/>
    </location>
</feature>
<evidence type="ECO:0000259" key="1">
    <source>
        <dbReference type="Pfam" id="PF00535"/>
    </source>
</evidence>
<dbReference type="InterPro" id="IPR029044">
    <property type="entry name" value="Nucleotide-diphossugar_trans"/>
</dbReference>
<dbReference type="AlphaFoldDB" id="A0A3B1C9I7"/>
<sequence length="241" mass="27678">MKLVVIPVYNEIETLVRVLKKIEQYHDGCILAIDDGSTDGSYEALLDFKRVKVIRRDKNSGYGQSIIDGLRYAVEKGYEQVITIDCDEQHEPCMIPKMFANLGDADVLSGSRYLNETKEDDTAPPDRCAINRRITKIINGMTGYDLTDSFCGFKLYRVSALTKLALNEPGYAMPLQFWVQAKYFGLTVKEIAVPRIYKNLNRSFGSELDDPVSRFEYYKRIIERELKRWSMPLSSELIRTT</sequence>
<protein>
    <recommendedName>
        <fullName evidence="1">Glycosyltransferase 2-like domain-containing protein</fullName>
    </recommendedName>
</protein>
<evidence type="ECO:0000313" key="2">
    <source>
        <dbReference type="EMBL" id="VAX19520.1"/>
    </source>
</evidence>
<dbReference type="InterPro" id="IPR050256">
    <property type="entry name" value="Glycosyltransferase_2"/>
</dbReference>
<proteinExistence type="predicted"/>
<dbReference type="PANTHER" id="PTHR48090">
    <property type="entry name" value="UNDECAPRENYL-PHOSPHATE 4-DEOXY-4-FORMAMIDO-L-ARABINOSE TRANSFERASE-RELATED"/>
    <property type="match status" value="1"/>
</dbReference>
<dbReference type="Pfam" id="PF00535">
    <property type="entry name" value="Glycos_transf_2"/>
    <property type="match status" value="1"/>
</dbReference>
<dbReference type="CDD" id="cd04179">
    <property type="entry name" value="DPM_DPG-synthase_like"/>
    <property type="match status" value="1"/>
</dbReference>
<dbReference type="InterPro" id="IPR001173">
    <property type="entry name" value="Glyco_trans_2-like"/>
</dbReference>
<dbReference type="Gene3D" id="3.90.550.10">
    <property type="entry name" value="Spore Coat Polysaccharide Biosynthesis Protein SpsA, Chain A"/>
    <property type="match status" value="1"/>
</dbReference>
<dbReference type="SUPFAM" id="SSF53448">
    <property type="entry name" value="Nucleotide-diphospho-sugar transferases"/>
    <property type="match status" value="1"/>
</dbReference>
<dbReference type="EMBL" id="UOGC01000091">
    <property type="protein sequence ID" value="VAX19520.1"/>
    <property type="molecule type" value="Genomic_DNA"/>
</dbReference>
<accession>A0A3B1C9I7</accession>
<organism evidence="2">
    <name type="scientific">hydrothermal vent metagenome</name>
    <dbReference type="NCBI Taxonomy" id="652676"/>
    <lineage>
        <taxon>unclassified sequences</taxon>
        <taxon>metagenomes</taxon>
        <taxon>ecological metagenomes</taxon>
    </lineage>
</organism>
<reference evidence="2" key="1">
    <citation type="submission" date="2018-06" db="EMBL/GenBank/DDBJ databases">
        <authorList>
            <person name="Zhirakovskaya E."/>
        </authorList>
    </citation>
    <scope>NUCLEOTIDE SEQUENCE</scope>
</reference>
<gene>
    <name evidence="2" type="ORF">MNBD_NITROSPINAE01-166</name>
</gene>